<name>S3U7S5_9GAMM</name>
<comment type="similarity">
    <text evidence="1">Belongs to the LysR transcriptional regulatory family.</text>
</comment>
<dbReference type="GO" id="GO:0032993">
    <property type="term" value="C:protein-DNA complex"/>
    <property type="evidence" value="ECO:0007669"/>
    <property type="project" value="TreeGrafter"/>
</dbReference>
<dbReference type="AlphaFoldDB" id="S3U7S5"/>
<dbReference type="SUPFAM" id="SSF53850">
    <property type="entry name" value="Periplasmic binding protein-like II"/>
    <property type="match status" value="1"/>
</dbReference>
<keyword evidence="3" id="KW-0238">DNA-binding</keyword>
<gene>
    <name evidence="6" type="ORF">F907_02900</name>
    <name evidence="7" type="ORF">FPV60_06530</name>
</gene>
<evidence type="ECO:0000256" key="2">
    <source>
        <dbReference type="ARBA" id="ARBA00023015"/>
    </source>
</evidence>
<dbReference type="Gene3D" id="3.40.190.10">
    <property type="entry name" value="Periplasmic binding protein-like II"/>
    <property type="match status" value="2"/>
</dbReference>
<dbReference type="GeneID" id="45416913"/>
<dbReference type="GO" id="GO:0003700">
    <property type="term" value="F:DNA-binding transcription factor activity"/>
    <property type="evidence" value="ECO:0007669"/>
    <property type="project" value="InterPro"/>
</dbReference>
<protein>
    <submittedName>
        <fullName evidence="6 7">LysR family transcriptional regulator</fullName>
    </submittedName>
</protein>
<proteinExistence type="inferred from homology"/>
<dbReference type="PATRIC" id="fig|1217696.3.peg.2850"/>
<feature type="domain" description="HTH lysR-type" evidence="5">
    <location>
        <begin position="1"/>
        <end position="61"/>
    </location>
</feature>
<dbReference type="EMBL" id="VMTP01000045">
    <property type="protein sequence ID" value="TVT84248.1"/>
    <property type="molecule type" value="Genomic_DNA"/>
</dbReference>
<dbReference type="Gene3D" id="1.10.10.10">
    <property type="entry name" value="Winged helix-like DNA-binding domain superfamily/Winged helix DNA-binding domain"/>
    <property type="match status" value="1"/>
</dbReference>
<evidence type="ECO:0000313" key="8">
    <source>
        <dbReference type="Proteomes" id="UP000014559"/>
    </source>
</evidence>
<evidence type="ECO:0000313" key="7">
    <source>
        <dbReference type="EMBL" id="TVT84248.1"/>
    </source>
</evidence>
<dbReference type="Pfam" id="PF03466">
    <property type="entry name" value="LysR_substrate"/>
    <property type="match status" value="1"/>
</dbReference>
<dbReference type="PANTHER" id="PTHR30346">
    <property type="entry name" value="TRANSCRIPTIONAL DUAL REGULATOR HCAR-RELATED"/>
    <property type="match status" value="1"/>
</dbReference>
<dbReference type="FunFam" id="1.10.10.10:FF:000001">
    <property type="entry name" value="LysR family transcriptional regulator"/>
    <property type="match status" value="1"/>
</dbReference>
<dbReference type="SUPFAM" id="SSF46785">
    <property type="entry name" value="Winged helix' DNA-binding domain"/>
    <property type="match status" value="1"/>
</dbReference>
<reference evidence="7 9" key="2">
    <citation type="submission" date="2019-07" db="EMBL/GenBank/DDBJ databases">
        <title>Draft Genome Sequence of the first blaOXA-58-Harboring Acinetobacter colistiniresistens clinical isolate from Brazil.</title>
        <authorList>
            <person name="Favaro L.S."/>
            <person name="Paula-Petroli S.B."/>
            <person name="Moura C.F."/>
            <person name="Tognim M.C.B."/>
            <person name="Venancio E.J."/>
            <person name="Yamada-Ogatta S.F."/>
            <person name="Carrara-Marroni F.E."/>
        </authorList>
    </citation>
    <scope>NUCLEOTIDE SEQUENCE [LARGE SCALE GENOMIC DNA]</scope>
    <source>
        <strain evidence="7 9">DL</strain>
    </source>
</reference>
<comment type="caution">
    <text evidence="6">The sequence shown here is derived from an EMBL/GenBank/DDBJ whole genome shotgun (WGS) entry which is preliminary data.</text>
</comment>
<keyword evidence="4" id="KW-0804">Transcription</keyword>
<evidence type="ECO:0000259" key="5">
    <source>
        <dbReference type="PROSITE" id="PS50931"/>
    </source>
</evidence>
<dbReference type="RefSeq" id="WP_016653166.1">
    <property type="nucleotide sequence ID" value="NZ_BHGD02000013.1"/>
</dbReference>
<dbReference type="GO" id="GO:0003677">
    <property type="term" value="F:DNA binding"/>
    <property type="evidence" value="ECO:0007669"/>
    <property type="project" value="UniProtKB-KW"/>
</dbReference>
<dbReference type="PANTHER" id="PTHR30346:SF0">
    <property type="entry name" value="HCA OPERON TRANSCRIPTIONAL ACTIVATOR HCAR"/>
    <property type="match status" value="1"/>
</dbReference>
<dbReference type="InterPro" id="IPR036388">
    <property type="entry name" value="WH-like_DNA-bd_sf"/>
</dbReference>
<dbReference type="HOGENOM" id="CLU_039613_6_4_6"/>
<dbReference type="Proteomes" id="UP000014559">
    <property type="component" value="Unassembled WGS sequence"/>
</dbReference>
<dbReference type="EMBL" id="ATGK01000017">
    <property type="protein sequence ID" value="EPG35532.1"/>
    <property type="molecule type" value="Genomic_DNA"/>
</dbReference>
<dbReference type="InterPro" id="IPR005119">
    <property type="entry name" value="LysR_subst-bd"/>
</dbReference>
<evidence type="ECO:0000313" key="9">
    <source>
        <dbReference type="Proteomes" id="UP000316981"/>
    </source>
</evidence>
<keyword evidence="2" id="KW-0805">Transcription regulation</keyword>
<dbReference type="InterPro" id="IPR036390">
    <property type="entry name" value="WH_DNA-bd_sf"/>
</dbReference>
<evidence type="ECO:0000313" key="6">
    <source>
        <dbReference type="EMBL" id="EPG35532.1"/>
    </source>
</evidence>
<reference evidence="6 8" key="1">
    <citation type="submission" date="2013-06" db="EMBL/GenBank/DDBJ databases">
        <title>The Genome Sequence of Acinetobacter sp. NIPH 2036.</title>
        <authorList>
            <consortium name="The Broad Institute Genome Sequencing Platform"/>
            <consortium name="The Broad Institute Genome Sequencing Center for Infectious Disease"/>
            <person name="Cerqueira G."/>
            <person name="Feldgarden M."/>
            <person name="Courvalin P."/>
            <person name="Perichon B."/>
            <person name="Grillot-Courvalin C."/>
            <person name="Clermont D."/>
            <person name="Rocha E."/>
            <person name="Yoon E.-J."/>
            <person name="Nemec A."/>
            <person name="Young S.K."/>
            <person name="Zeng Q."/>
            <person name="Gargeya S."/>
            <person name="Fitzgerald M."/>
            <person name="Abouelleil A."/>
            <person name="Alvarado L."/>
            <person name="Berlin A.M."/>
            <person name="Chapman S.B."/>
            <person name="Dewar J."/>
            <person name="Goldberg J."/>
            <person name="Griggs A."/>
            <person name="Gujja S."/>
            <person name="Hansen M."/>
            <person name="Howarth C."/>
            <person name="Imamovic A."/>
            <person name="Larimer J."/>
            <person name="McCowan C."/>
            <person name="Murphy C."/>
            <person name="Pearson M."/>
            <person name="Priest M."/>
            <person name="Roberts A."/>
            <person name="Saif S."/>
            <person name="Shea T."/>
            <person name="Sykes S."/>
            <person name="Wortman J."/>
            <person name="Nusbaum C."/>
            <person name="Birren B."/>
        </authorList>
    </citation>
    <scope>NUCLEOTIDE SEQUENCE [LARGE SCALE GENOMIC DNA]</scope>
    <source>
        <strain evidence="6 8">NIPH 2036</strain>
    </source>
</reference>
<evidence type="ECO:0000256" key="4">
    <source>
        <dbReference type="ARBA" id="ARBA00023163"/>
    </source>
</evidence>
<dbReference type="Pfam" id="PF00126">
    <property type="entry name" value="HTH_1"/>
    <property type="match status" value="1"/>
</dbReference>
<evidence type="ECO:0000256" key="3">
    <source>
        <dbReference type="ARBA" id="ARBA00023125"/>
    </source>
</evidence>
<evidence type="ECO:0000256" key="1">
    <source>
        <dbReference type="ARBA" id="ARBA00009437"/>
    </source>
</evidence>
<dbReference type="PROSITE" id="PS50931">
    <property type="entry name" value="HTH_LYSR"/>
    <property type="match status" value="1"/>
</dbReference>
<dbReference type="Proteomes" id="UP000316981">
    <property type="component" value="Unassembled WGS sequence"/>
</dbReference>
<dbReference type="InterPro" id="IPR000847">
    <property type="entry name" value="LysR_HTH_N"/>
</dbReference>
<sequence length="309" mass="34987">MELRHLRYFISVAEELSFSKAALKLHTAQPSLSQQIKDLENDVGVQLLHLLHRTKRKVELTDEGQVFLEHARLTLIQADKAIAMARQVAAAKVQCLSIGFVPSAEIRIFPSLLPRLRVKLPKLQIRTLNLKESDQISKLQKGDLDIIFINQKFENETFASQLVLKEPLVFMLPKQHPLAQCVEIGLAQLHSLSLTILTAKLSPALAHSITQYIKQQQIHFQRIDEAATIAEVLQMVHSGRHCAILPAYIQALATEHVVVRNLSHALPFLEVFMSYPKREPSLAIKRLLIEISRIFALDTSFTRKSNVLK</sequence>
<organism evidence="6 8">
    <name type="scientific">Acinetobacter colistiniresistens</name>
    <dbReference type="NCBI Taxonomy" id="280145"/>
    <lineage>
        <taxon>Bacteria</taxon>
        <taxon>Pseudomonadati</taxon>
        <taxon>Pseudomonadota</taxon>
        <taxon>Gammaproteobacteria</taxon>
        <taxon>Moraxellales</taxon>
        <taxon>Moraxellaceae</taxon>
        <taxon>Acinetobacter</taxon>
    </lineage>
</organism>
<dbReference type="PRINTS" id="PR00039">
    <property type="entry name" value="HTHLYSR"/>
</dbReference>
<accession>S3U7S5</accession>